<organism evidence="6 7">
    <name type="scientific">Streptomyces gobitricini</name>
    <dbReference type="NCBI Taxonomy" id="68211"/>
    <lineage>
        <taxon>Bacteria</taxon>
        <taxon>Bacillati</taxon>
        <taxon>Actinomycetota</taxon>
        <taxon>Actinomycetes</taxon>
        <taxon>Kitasatosporales</taxon>
        <taxon>Streptomycetaceae</taxon>
        <taxon>Streptomyces</taxon>
    </lineage>
</organism>
<keyword evidence="1" id="KW-0805">Transcription regulation</keyword>
<dbReference type="Proteomes" id="UP001499942">
    <property type="component" value="Unassembled WGS sequence"/>
</dbReference>
<dbReference type="InterPro" id="IPR050109">
    <property type="entry name" value="HTH-type_TetR-like_transc_reg"/>
</dbReference>
<sequence length="198" mass="20520">MTSKAPGRRRADAERSKAAILDAAVRLLAGQPDAGMRAIAAEAGVTRQTVYAHFASRDELLAAVVDRVTREATAAMDAAGLDDGPASAALLRLLDIGWRSFAQHPVLLQAGPVPQASHEPVTDRLVRLIRRGQAAGEFDAGASPHWLAAATVALGHAAGDEVGAGRMSPDEAAAAVRTAVLRTLGTRPAAPGDDLDER</sequence>
<dbReference type="SUPFAM" id="SSF46689">
    <property type="entry name" value="Homeodomain-like"/>
    <property type="match status" value="1"/>
</dbReference>
<dbReference type="SUPFAM" id="SSF48498">
    <property type="entry name" value="Tetracyclin repressor-like, C-terminal domain"/>
    <property type="match status" value="1"/>
</dbReference>
<dbReference type="InterPro" id="IPR009057">
    <property type="entry name" value="Homeodomain-like_sf"/>
</dbReference>
<protein>
    <submittedName>
        <fullName evidence="6">TetR/AcrR family transcriptional regulator</fullName>
    </submittedName>
</protein>
<keyword evidence="2 4" id="KW-0238">DNA-binding</keyword>
<evidence type="ECO:0000259" key="5">
    <source>
        <dbReference type="PROSITE" id="PS50977"/>
    </source>
</evidence>
<dbReference type="RefSeq" id="WP_344359000.1">
    <property type="nucleotide sequence ID" value="NZ_BAAASR010000011.1"/>
</dbReference>
<gene>
    <name evidence="6" type="ORF">GCM10010393_19330</name>
</gene>
<feature type="DNA-binding region" description="H-T-H motif" evidence="4">
    <location>
        <begin position="35"/>
        <end position="54"/>
    </location>
</feature>
<proteinExistence type="predicted"/>
<evidence type="ECO:0000313" key="6">
    <source>
        <dbReference type="EMBL" id="GAA2488076.1"/>
    </source>
</evidence>
<evidence type="ECO:0000256" key="4">
    <source>
        <dbReference type="PROSITE-ProRule" id="PRU00335"/>
    </source>
</evidence>
<dbReference type="PROSITE" id="PS50977">
    <property type="entry name" value="HTH_TETR_2"/>
    <property type="match status" value="1"/>
</dbReference>
<dbReference type="InterPro" id="IPR036271">
    <property type="entry name" value="Tet_transcr_reg_TetR-rel_C_sf"/>
</dbReference>
<evidence type="ECO:0000256" key="3">
    <source>
        <dbReference type="ARBA" id="ARBA00023163"/>
    </source>
</evidence>
<comment type="caution">
    <text evidence="6">The sequence shown here is derived from an EMBL/GenBank/DDBJ whole genome shotgun (WGS) entry which is preliminary data.</text>
</comment>
<evidence type="ECO:0000256" key="1">
    <source>
        <dbReference type="ARBA" id="ARBA00023015"/>
    </source>
</evidence>
<feature type="domain" description="HTH tetR-type" evidence="5">
    <location>
        <begin position="14"/>
        <end position="72"/>
    </location>
</feature>
<accession>A0ABN3LPQ8</accession>
<reference evidence="6 7" key="1">
    <citation type="journal article" date="2019" name="Int. J. Syst. Evol. Microbiol.">
        <title>The Global Catalogue of Microorganisms (GCM) 10K type strain sequencing project: providing services to taxonomists for standard genome sequencing and annotation.</title>
        <authorList>
            <consortium name="The Broad Institute Genomics Platform"/>
            <consortium name="The Broad Institute Genome Sequencing Center for Infectious Disease"/>
            <person name="Wu L."/>
            <person name="Ma J."/>
        </authorList>
    </citation>
    <scope>NUCLEOTIDE SEQUENCE [LARGE SCALE GENOMIC DNA]</scope>
    <source>
        <strain evidence="6 7">JCM 5062</strain>
    </source>
</reference>
<dbReference type="EMBL" id="BAAASR010000011">
    <property type="protein sequence ID" value="GAA2488076.1"/>
    <property type="molecule type" value="Genomic_DNA"/>
</dbReference>
<dbReference type="PANTHER" id="PTHR30055">
    <property type="entry name" value="HTH-TYPE TRANSCRIPTIONAL REGULATOR RUTR"/>
    <property type="match status" value="1"/>
</dbReference>
<keyword evidence="7" id="KW-1185">Reference proteome</keyword>
<evidence type="ECO:0000256" key="2">
    <source>
        <dbReference type="ARBA" id="ARBA00023125"/>
    </source>
</evidence>
<dbReference type="PANTHER" id="PTHR30055:SF234">
    <property type="entry name" value="HTH-TYPE TRANSCRIPTIONAL REGULATOR BETI"/>
    <property type="match status" value="1"/>
</dbReference>
<keyword evidence="3" id="KW-0804">Transcription</keyword>
<evidence type="ECO:0000313" key="7">
    <source>
        <dbReference type="Proteomes" id="UP001499942"/>
    </source>
</evidence>
<dbReference type="InterPro" id="IPR001647">
    <property type="entry name" value="HTH_TetR"/>
</dbReference>
<dbReference type="Gene3D" id="1.10.357.10">
    <property type="entry name" value="Tetracycline Repressor, domain 2"/>
    <property type="match status" value="1"/>
</dbReference>
<name>A0ABN3LPQ8_9ACTN</name>
<dbReference type="Pfam" id="PF00440">
    <property type="entry name" value="TetR_N"/>
    <property type="match status" value="1"/>
</dbReference>